<dbReference type="GO" id="GO:0005886">
    <property type="term" value="C:plasma membrane"/>
    <property type="evidence" value="ECO:0007669"/>
    <property type="project" value="TreeGrafter"/>
</dbReference>
<dbReference type="Proteomes" id="UP000008909">
    <property type="component" value="Unassembled WGS sequence"/>
</dbReference>
<accession>G7YJV0</accession>
<dbReference type="InterPro" id="IPR000798">
    <property type="entry name" value="Ez/rad/moesin-like"/>
</dbReference>
<dbReference type="SUPFAM" id="SSF54236">
    <property type="entry name" value="Ubiquitin-like"/>
    <property type="match status" value="1"/>
</dbReference>
<dbReference type="CDD" id="cd12873">
    <property type="entry name" value="SPRY_DDX1"/>
    <property type="match status" value="2"/>
</dbReference>
<evidence type="ECO:0000256" key="1">
    <source>
        <dbReference type="SAM" id="MobiDB-lite"/>
    </source>
</evidence>
<dbReference type="Pfam" id="PF09380">
    <property type="entry name" value="FERM_C"/>
    <property type="match status" value="1"/>
</dbReference>
<dbReference type="PROSITE" id="PS50188">
    <property type="entry name" value="B302_SPRY"/>
    <property type="match status" value="1"/>
</dbReference>
<dbReference type="Gene3D" id="2.30.29.30">
    <property type="entry name" value="Pleckstrin-homology domain (PH domain)/Phosphotyrosine-binding domain (PTB)"/>
    <property type="match status" value="1"/>
</dbReference>
<feature type="domain" description="FERM" evidence="2">
    <location>
        <begin position="122"/>
        <end position="406"/>
    </location>
</feature>
<dbReference type="Gene3D" id="2.60.120.920">
    <property type="match status" value="2"/>
</dbReference>
<feature type="compositionally biased region" description="Polar residues" evidence="1">
    <location>
        <begin position="64"/>
        <end position="76"/>
    </location>
</feature>
<dbReference type="GO" id="GO:0008092">
    <property type="term" value="F:cytoskeletal protein binding"/>
    <property type="evidence" value="ECO:0007669"/>
    <property type="project" value="InterPro"/>
</dbReference>
<dbReference type="PROSITE" id="PS50057">
    <property type="entry name" value="FERM_3"/>
    <property type="match status" value="1"/>
</dbReference>
<feature type="domain" description="B30.2/SPRY" evidence="3">
    <location>
        <begin position="521"/>
        <end position="720"/>
    </location>
</feature>
<dbReference type="InterPro" id="IPR035963">
    <property type="entry name" value="FERM_2"/>
</dbReference>
<dbReference type="InterPro" id="IPR019749">
    <property type="entry name" value="Band_41_domain"/>
</dbReference>
<dbReference type="Pfam" id="PF09379">
    <property type="entry name" value="FERM_N"/>
    <property type="match status" value="1"/>
</dbReference>
<dbReference type="InterPro" id="IPR000299">
    <property type="entry name" value="FERM_domain"/>
</dbReference>
<evidence type="ECO:0000259" key="2">
    <source>
        <dbReference type="PROSITE" id="PS50057"/>
    </source>
</evidence>
<dbReference type="Gene3D" id="1.20.80.10">
    <property type="match status" value="1"/>
</dbReference>
<organism evidence="4 5">
    <name type="scientific">Clonorchis sinensis</name>
    <name type="common">Chinese liver fluke</name>
    <dbReference type="NCBI Taxonomy" id="79923"/>
    <lineage>
        <taxon>Eukaryota</taxon>
        <taxon>Metazoa</taxon>
        <taxon>Spiralia</taxon>
        <taxon>Lophotrochozoa</taxon>
        <taxon>Platyhelminthes</taxon>
        <taxon>Trematoda</taxon>
        <taxon>Digenea</taxon>
        <taxon>Opisthorchiida</taxon>
        <taxon>Opisthorchiata</taxon>
        <taxon>Opisthorchiidae</taxon>
        <taxon>Clonorchis</taxon>
    </lineage>
</organism>
<gene>
    <name evidence="4" type="ORF">CLF_109831</name>
</gene>
<reference evidence="4" key="1">
    <citation type="journal article" date="2011" name="Genome Biol.">
        <title>The draft genome of the carcinogenic human liver fluke Clonorchis sinensis.</title>
        <authorList>
            <person name="Wang X."/>
            <person name="Chen W."/>
            <person name="Huang Y."/>
            <person name="Sun J."/>
            <person name="Men J."/>
            <person name="Liu H."/>
            <person name="Luo F."/>
            <person name="Guo L."/>
            <person name="Lv X."/>
            <person name="Deng C."/>
            <person name="Zhou C."/>
            <person name="Fan Y."/>
            <person name="Li X."/>
            <person name="Huang L."/>
            <person name="Hu Y."/>
            <person name="Liang C."/>
            <person name="Hu X."/>
            <person name="Xu J."/>
            <person name="Yu X."/>
        </authorList>
    </citation>
    <scope>NUCLEOTIDE SEQUENCE [LARGE SCALE GENOMIC DNA]</scope>
    <source>
        <strain evidence="4">Henan</strain>
    </source>
</reference>
<dbReference type="PRINTS" id="PR00661">
    <property type="entry name" value="ERMFAMILY"/>
</dbReference>
<dbReference type="InterPro" id="IPR029071">
    <property type="entry name" value="Ubiquitin-like_domsf"/>
</dbReference>
<dbReference type="SUPFAM" id="SSF49899">
    <property type="entry name" value="Concanavalin A-like lectins/glucanases"/>
    <property type="match status" value="2"/>
</dbReference>
<feature type="compositionally biased region" description="Polar residues" evidence="1">
    <location>
        <begin position="96"/>
        <end position="116"/>
    </location>
</feature>
<feature type="region of interest" description="Disordered" evidence="1">
    <location>
        <begin position="64"/>
        <end position="117"/>
    </location>
</feature>
<dbReference type="SMART" id="SM01196">
    <property type="entry name" value="FERM_C"/>
    <property type="match status" value="1"/>
</dbReference>
<dbReference type="Gene3D" id="3.10.20.90">
    <property type="entry name" value="Phosphatidylinositol 3-kinase Catalytic Subunit, Chain A, domain 1"/>
    <property type="match status" value="1"/>
</dbReference>
<dbReference type="PROSITE" id="PS00660">
    <property type="entry name" value="FERM_1"/>
    <property type="match status" value="1"/>
</dbReference>
<dbReference type="SUPFAM" id="SSF47031">
    <property type="entry name" value="Second domain of FERM"/>
    <property type="match status" value="1"/>
</dbReference>
<dbReference type="InterPro" id="IPR018980">
    <property type="entry name" value="FERM_PH-like_C"/>
</dbReference>
<dbReference type="GO" id="GO:0031032">
    <property type="term" value="P:actomyosin structure organization"/>
    <property type="evidence" value="ECO:0007669"/>
    <property type="project" value="TreeGrafter"/>
</dbReference>
<dbReference type="GO" id="GO:0005856">
    <property type="term" value="C:cytoskeleton"/>
    <property type="evidence" value="ECO:0007669"/>
    <property type="project" value="TreeGrafter"/>
</dbReference>
<keyword evidence="5" id="KW-1185">Reference proteome</keyword>
<proteinExistence type="predicted"/>
<dbReference type="PRINTS" id="PR00935">
    <property type="entry name" value="BAND41"/>
</dbReference>
<evidence type="ECO:0000259" key="3">
    <source>
        <dbReference type="PROSITE" id="PS50188"/>
    </source>
</evidence>
<dbReference type="InterPro" id="IPR003877">
    <property type="entry name" value="SPRY_dom"/>
</dbReference>
<dbReference type="InterPro" id="IPR011993">
    <property type="entry name" value="PH-like_dom_sf"/>
</dbReference>
<dbReference type="InterPro" id="IPR019747">
    <property type="entry name" value="FERM_CS"/>
</dbReference>
<reference key="2">
    <citation type="submission" date="2011-10" db="EMBL/GenBank/DDBJ databases">
        <title>The genome and transcriptome sequence of Clonorchis sinensis provide insights into the carcinogenic liver fluke.</title>
        <authorList>
            <person name="Wang X."/>
            <person name="Huang Y."/>
            <person name="Chen W."/>
            <person name="Liu H."/>
            <person name="Guo L."/>
            <person name="Chen Y."/>
            <person name="Luo F."/>
            <person name="Zhou W."/>
            <person name="Sun J."/>
            <person name="Mao Q."/>
            <person name="Liang P."/>
            <person name="Zhou C."/>
            <person name="Tian Y."/>
            <person name="Men J."/>
            <person name="Lv X."/>
            <person name="Huang L."/>
            <person name="Zhou J."/>
            <person name="Hu Y."/>
            <person name="Li R."/>
            <person name="Zhang F."/>
            <person name="Lei H."/>
            <person name="Li X."/>
            <person name="Hu X."/>
            <person name="Liang C."/>
            <person name="Xu J."/>
            <person name="Wu Z."/>
            <person name="Yu X."/>
        </authorList>
    </citation>
    <scope>NUCLEOTIDE SEQUENCE</scope>
    <source>
        <strain>Henan</strain>
    </source>
</reference>
<dbReference type="SUPFAM" id="SSF50729">
    <property type="entry name" value="PH domain-like"/>
    <property type="match status" value="1"/>
</dbReference>
<dbReference type="InterPro" id="IPR013320">
    <property type="entry name" value="ConA-like_dom_sf"/>
</dbReference>
<dbReference type="CDD" id="cd14473">
    <property type="entry name" value="FERM_B-lobe"/>
    <property type="match status" value="1"/>
</dbReference>
<dbReference type="SMART" id="SM00295">
    <property type="entry name" value="B41"/>
    <property type="match status" value="1"/>
</dbReference>
<dbReference type="Pfam" id="PF00373">
    <property type="entry name" value="FERM_M"/>
    <property type="match status" value="1"/>
</dbReference>
<dbReference type="InterPro" id="IPR001870">
    <property type="entry name" value="B30.2/SPRY"/>
</dbReference>
<evidence type="ECO:0000313" key="5">
    <source>
        <dbReference type="Proteomes" id="UP000008909"/>
    </source>
</evidence>
<dbReference type="InterPro" id="IPR019748">
    <property type="entry name" value="FERM_central"/>
</dbReference>
<dbReference type="Pfam" id="PF00622">
    <property type="entry name" value="SPRY"/>
    <property type="match status" value="1"/>
</dbReference>
<dbReference type="InterPro" id="IPR043136">
    <property type="entry name" value="B30.2/SPRY_sf"/>
</dbReference>
<protein>
    <submittedName>
        <fullName evidence="4">Band 4.1-like protein 3</fullName>
    </submittedName>
</protein>
<dbReference type="InterPro" id="IPR014352">
    <property type="entry name" value="FERM/acyl-CoA-bd_prot_sf"/>
</dbReference>
<dbReference type="EMBL" id="DF143449">
    <property type="protein sequence ID" value="GAA53233.1"/>
    <property type="molecule type" value="Genomic_DNA"/>
</dbReference>
<sequence>MEPAPTSGYLSNGDNTPEFINLTQLEGRQWNQLDDGTVEVVDRAPKKEYYLSLRRPINPTMTLMGTGQRKGSFSGSSGLGPTNGGASASFAAPTGRSPSPGATLTRNSNPPVTNFKPSGKTMDCTVVMLDGTPREFRIDRAAYGQQLFEAVCAHLALSEVEYFGLTYYDSSNTWFWLNMRKKIAKQLPKNEWRCEFQVRFYPYDIDGIKEDLTRYYLCLQVRQDLVSGQLPCSFMVYCLLGAYIIQSEAGDHDPAQHVGIKYIQDHPFAPHVLQTPEMLERMVQLHKLHRGKTPQEADRLFLQNARCLALYGVDLHKVKNSQGKDVHLGVYHGGFLLYRNRIRLMHISWPHIIKFSYRDRTFMITLRRPDTDPSDTTLSFKCQGETFAKRLFDVCADHHAFFRLRGSARPKKPSFLPTFATRKYHFPSSLVFSPPSQPSMNGAQRPQSQFRPVHMHPQNPNWFTLARPGEPNHPNGVIASQYQYQPAMFDGDVGTMNPVYLDGQYVTNGHTGQQGIQRHLPHGAAAPGVGAGEYHHSGAAVVISRPVFVAEHWRISPADRTPGLGIDPHGLDVAAQRGAGWQGCRANKGVKAPGAYYFEAVCLEDGLVRVGWSTNEASLELGTDNCGFGFGADAVGASGANGTGRAMHRNTGHDYGVSVKQGDVIGCWLDLNKGSVAWSCNGEVFQRGFTIPDQLRGEAFLPAASLKDSRILFNFGDQALEYPPQGPFIPVAQVSDDSEVPNRITGWRMNPYDASAALDISPDGSKAQAHWAHGWQGCRSNQGIRGPGRFYFEATPLEDTGLCRIGWSTEDASLNLGTDRFGFGYGADNDGFGLNGQQGKRMHCDEIENYGENNKLVGRFFDGSVASVLIVLVVLGTRWPKWLDREFTDRNSVVRTRPLPVDFPCLNWGNLAASQPSYNLRVAWQFGTERVLQLNERIAYPPRHPSASCWIMTVYSRTASPDTLVDCLSGNRQPGKGIAIRERLRITGVSVGVNTPTHDRISHQRSPSRTVYHGNRLRTNWNAAMDNILGPNLADTFTEKLEEQLHDNSRIYCHKTIFQSSIEEGPYLSETMYAYVKRTSINRPAEMLVFNCPTTTEKYILVQNGTKGEGHWLISNTAMSLWKTIKEMVHLHPRTGKTSMNLGNPDDAALDNDDDVYMSIAQLGKQINGHLIDCQPWLLCIISDMTMLPTCVGGVVVTRSPRMSDVRGSHPGTATGYALLMSSNKSETRVQCFPLVWTHRNNYARTGGRPFKREWCEYEQNTYPAKPQMQLNRFLKNDYCYARRMSLAISGIHIINSLTVLRETETVPTIFSCTGKCHINAPKGKCSPDGGDLGLFGIHVLSEGNTIFVSGGFLEDENVPSSVLKAHIEGGTAAEYRKGVTTERLLLYCLDKPLSHCRTTVMTGI</sequence>
<dbReference type="InterPro" id="IPR018979">
    <property type="entry name" value="FERM_N"/>
</dbReference>
<dbReference type="PROSITE" id="PS00661">
    <property type="entry name" value="FERM_2"/>
    <property type="match status" value="1"/>
</dbReference>
<dbReference type="CDD" id="cd01765">
    <property type="entry name" value="FERM_F0_F1"/>
    <property type="match status" value="1"/>
</dbReference>
<dbReference type="SMART" id="SM00449">
    <property type="entry name" value="SPRY"/>
    <property type="match status" value="1"/>
</dbReference>
<name>G7YJV0_CLOSI</name>
<evidence type="ECO:0000313" key="4">
    <source>
        <dbReference type="EMBL" id="GAA53233.1"/>
    </source>
</evidence>
<dbReference type="PANTHER" id="PTHR23280">
    <property type="entry name" value="4.1 G PROTEIN"/>
    <property type="match status" value="1"/>
</dbReference>
<dbReference type="PANTHER" id="PTHR23280:SF21">
    <property type="entry name" value="PROTEIN 4.1 HOMOLOG"/>
    <property type="match status" value="1"/>
</dbReference>